<organism evidence="1">
    <name type="scientific">Leishmania guyanensis</name>
    <dbReference type="NCBI Taxonomy" id="5670"/>
    <lineage>
        <taxon>Eukaryota</taxon>
        <taxon>Discoba</taxon>
        <taxon>Euglenozoa</taxon>
        <taxon>Kinetoplastea</taxon>
        <taxon>Metakinetoplastina</taxon>
        <taxon>Trypanosomatida</taxon>
        <taxon>Trypanosomatidae</taxon>
        <taxon>Leishmaniinae</taxon>
        <taxon>Leishmania</taxon>
        <taxon>Leishmania guyanensis species complex</taxon>
    </lineage>
</organism>
<protein>
    <submittedName>
        <fullName evidence="1">Uncharacterized protein</fullName>
    </submittedName>
</protein>
<gene>
    <name evidence="1" type="primary">LgM4147LRVhigh.23.01080.00610</name>
    <name evidence="1" type="ORF">BN36_2332630</name>
</gene>
<accession>A0A1E1IWU0</accession>
<dbReference type="EMBL" id="CALQ01000925">
    <property type="protein sequence ID" value="CCM15758.1"/>
    <property type="molecule type" value="Genomic_DNA"/>
</dbReference>
<reference evidence="1" key="1">
    <citation type="submission" date="2012-08" db="EMBL/GenBank/DDBJ databases">
        <title>Comparative genomics of metastatic and non-metastatic Leishmania guyanensis provides insights into polygenic factors involved in Leishmania RNA virus infection.</title>
        <authorList>
            <person name="Smith D."/>
            <person name="Hertz-Fowler C."/>
            <person name="Martin R."/>
            <person name="Dickens N."/>
            <person name="Fasel N."/>
            <person name="Falquet L."/>
            <person name="Beverley S."/>
            <person name="Zangger H."/>
            <person name="Calderon-Copete S."/>
            <person name="Mottram J."/>
            <person name="Xenarios I."/>
        </authorList>
    </citation>
    <scope>NUCLEOTIDE SEQUENCE</scope>
    <source>
        <strain evidence="1">MHOM/BR/75/M4147/SSU:IR2SAT-LUC</strain>
    </source>
</reference>
<sequence>MAASERSSPCESRKPPPSLWFACCMCCSFSIHRFCPRLSRHNGATRAGGGIIRVVFLLQWKSTSVKWGGHLHLVSVSGTLDVGEVSAMYCCRRRR</sequence>
<name>A0A1E1IWU0_LEIGU</name>
<dbReference type="AlphaFoldDB" id="A0A1E1IWU0"/>
<evidence type="ECO:0000313" key="1">
    <source>
        <dbReference type="EMBL" id="CCM15758.1"/>
    </source>
</evidence>
<proteinExistence type="predicted"/>